<feature type="non-terminal residue" evidence="1">
    <location>
        <position position="1"/>
    </location>
</feature>
<comment type="caution">
    <text evidence="1">The sequence shown here is derived from an EMBL/GenBank/DDBJ whole genome shotgun (WGS) entry which is preliminary data.</text>
</comment>
<dbReference type="AlphaFoldDB" id="A0A2M8BXZ5"/>
<reference evidence="2" key="1">
    <citation type="submission" date="2017-09" db="EMBL/GenBank/DDBJ databases">
        <title>Depth-based differentiation of microbial function through sediment-hosted aquifers and enrichment of novel symbionts in the deep terrestrial subsurface.</title>
        <authorList>
            <person name="Probst A.J."/>
            <person name="Ladd B."/>
            <person name="Jarett J.K."/>
            <person name="Geller-Mcgrath D.E."/>
            <person name="Sieber C.M.K."/>
            <person name="Emerson J.B."/>
            <person name="Anantharaman K."/>
            <person name="Thomas B.C."/>
            <person name="Malmstrom R."/>
            <person name="Stieglmeier M."/>
            <person name="Klingl A."/>
            <person name="Woyke T."/>
            <person name="Ryan C.M."/>
            <person name="Banfield J.F."/>
        </authorList>
    </citation>
    <scope>NUCLEOTIDE SEQUENCE [LARGE SCALE GENOMIC DNA]</scope>
</reference>
<sequence length="48" mass="5270">LNEEGSEVVTFCHGLKLEASDGKKYETDCVNTEGVFRIIQSIPSPKAE</sequence>
<feature type="non-terminal residue" evidence="1">
    <location>
        <position position="48"/>
    </location>
</feature>
<organism evidence="1 2">
    <name type="scientific">Candidatus Collierbacteria bacterium CG_4_9_14_3_um_filter_43_16</name>
    <dbReference type="NCBI Taxonomy" id="1974532"/>
    <lineage>
        <taxon>Bacteria</taxon>
        <taxon>Candidatus Collieribacteriota</taxon>
    </lineage>
</organism>
<proteinExistence type="predicted"/>
<name>A0A2M8BXZ5_9BACT</name>
<dbReference type="Proteomes" id="UP000231196">
    <property type="component" value="Unassembled WGS sequence"/>
</dbReference>
<evidence type="ECO:0000313" key="2">
    <source>
        <dbReference type="Proteomes" id="UP000231196"/>
    </source>
</evidence>
<gene>
    <name evidence="1" type="ORF">CO104_00690</name>
</gene>
<evidence type="ECO:0000313" key="1">
    <source>
        <dbReference type="EMBL" id="PJB48725.1"/>
    </source>
</evidence>
<dbReference type="EMBL" id="PFUC01000014">
    <property type="protein sequence ID" value="PJB48725.1"/>
    <property type="molecule type" value="Genomic_DNA"/>
</dbReference>
<accession>A0A2M8BXZ5</accession>
<protein>
    <submittedName>
        <fullName evidence="1">Phage antirepressor protein</fullName>
    </submittedName>
</protein>